<evidence type="ECO:0000256" key="1">
    <source>
        <dbReference type="ARBA" id="ARBA00022723"/>
    </source>
</evidence>
<feature type="domain" description="Alcohol dehydrogenase iron-type/glycerol dehydrogenase GldA" evidence="5">
    <location>
        <begin position="33"/>
        <end position="159"/>
    </location>
</feature>
<comment type="cofactor">
    <cofactor evidence="3">
        <name>Zn(2+)</name>
        <dbReference type="ChEBI" id="CHEBI:29105"/>
    </cofactor>
    <text evidence="3">Binds 1 zinc ion per subunit.</text>
</comment>
<name>A0AA37VGK1_9FIRM</name>
<feature type="binding site" evidence="4">
    <location>
        <position position="155"/>
    </location>
    <ligand>
        <name>NAD(+)</name>
        <dbReference type="ChEBI" id="CHEBI:57540"/>
    </ligand>
</feature>
<evidence type="ECO:0000256" key="2">
    <source>
        <dbReference type="ARBA" id="ARBA00023002"/>
    </source>
</evidence>
<keyword evidence="3" id="KW-0862">Zinc</keyword>
<dbReference type="Proteomes" id="UP001145109">
    <property type="component" value="Unassembled WGS sequence"/>
</dbReference>
<evidence type="ECO:0000259" key="5">
    <source>
        <dbReference type="Pfam" id="PF00465"/>
    </source>
</evidence>
<protein>
    <submittedName>
        <fullName evidence="6">Glycerol dehydrogenase</fullName>
    </submittedName>
</protein>
<feature type="binding site" evidence="4">
    <location>
        <position position="149"/>
    </location>
    <ligand>
        <name>NAD(+)</name>
        <dbReference type="ChEBI" id="CHEBI:57540"/>
    </ligand>
</feature>
<dbReference type="PANTHER" id="PTHR43616">
    <property type="entry name" value="GLYCEROL DEHYDROGENASE"/>
    <property type="match status" value="1"/>
</dbReference>
<dbReference type="PIRSF" id="PIRSF000112">
    <property type="entry name" value="Glycerol_dehydrogenase"/>
    <property type="match status" value="1"/>
</dbReference>
<sequence>MRILSIRTGFLSYLYKGKSVNMKLENYEVHLPNYSIGDAIYDKIGPVCESYGKTVLVIGGKRALDAAFDKIKAAVDQTNLEIIGKELYGKDCTYQTVEKLRRMSVYQKADMVFGVGGGKALDTVKCLCITDDKPVFSFPTIASNCSACTSVSIMYNEDGTFLKPNFFVRPVMHAFIDTEIIAKAPSQYMWAGIGDTYAKYYEATISSRDERLEHFTSLGVAVSLMCRNPLLEYGPKAFADHKKGLCTYDVEQVVLAIVVTTGIASIFLTKDFTPDYNSGLAHAIFYALTKYPVIEQRHLHGEVVGFGVLLALLVDGQEEEFEKIYQLNREIGLPVSLKEIEITEDEWKESMGHIPKMSDVAHYPYKVTREMLEDAMQKLKERVRKDQSHEE</sequence>
<dbReference type="GO" id="GO:0046872">
    <property type="term" value="F:metal ion binding"/>
    <property type="evidence" value="ECO:0007669"/>
    <property type="project" value="UniProtKB-KW"/>
</dbReference>
<dbReference type="InterPro" id="IPR001670">
    <property type="entry name" value="ADH_Fe/GldA"/>
</dbReference>
<dbReference type="InterPro" id="IPR016205">
    <property type="entry name" value="Glycerol_DH"/>
</dbReference>
<evidence type="ECO:0000256" key="3">
    <source>
        <dbReference type="PIRSR" id="PIRSR000112-1"/>
    </source>
</evidence>
<gene>
    <name evidence="6" type="primary">gldA</name>
    <name evidence="6" type="ORF">comes_00890</name>
</gene>
<reference evidence="6" key="1">
    <citation type="submission" date="2022-09" db="EMBL/GenBank/DDBJ databases">
        <title>Draft genome sequence of Coprococcus comes strain 31264.</title>
        <authorList>
            <person name="Atsushi H."/>
            <person name="Moriya O."/>
            <person name="Mitsuo S."/>
        </authorList>
    </citation>
    <scope>NUCLEOTIDE SEQUENCE</scope>
    <source>
        <strain evidence="6">JCM 31264</strain>
    </source>
</reference>
<feature type="binding site" evidence="3">
    <location>
        <position position="282"/>
    </location>
    <ligand>
        <name>glycerol</name>
        <dbReference type="ChEBI" id="CHEBI:17754"/>
    </ligand>
</feature>
<dbReference type="PANTHER" id="PTHR43616:SF3">
    <property type="entry name" value="HYDROXYCARBOXYLATE DEHYDROGENASE A"/>
    <property type="match status" value="1"/>
</dbReference>
<dbReference type="AlphaFoldDB" id="A0AA37VGK1"/>
<keyword evidence="4" id="KW-0520">NAD</keyword>
<dbReference type="CDD" id="cd08171">
    <property type="entry name" value="GlyDH-like"/>
    <property type="match status" value="1"/>
</dbReference>
<evidence type="ECO:0000313" key="7">
    <source>
        <dbReference type="Proteomes" id="UP001145109"/>
    </source>
</evidence>
<feature type="binding site" evidence="3">
    <location>
        <position position="300"/>
    </location>
    <ligand>
        <name>glycerol</name>
        <dbReference type="ChEBI" id="CHEBI:17754"/>
    </ligand>
</feature>
<evidence type="ECO:0000313" key="6">
    <source>
        <dbReference type="EMBL" id="GLG85544.1"/>
    </source>
</evidence>
<dbReference type="GO" id="GO:0016614">
    <property type="term" value="F:oxidoreductase activity, acting on CH-OH group of donors"/>
    <property type="evidence" value="ECO:0007669"/>
    <property type="project" value="InterPro"/>
</dbReference>
<organism evidence="6 7">
    <name type="scientific">Coprococcus comes</name>
    <dbReference type="NCBI Taxonomy" id="410072"/>
    <lineage>
        <taxon>Bacteria</taxon>
        <taxon>Bacillati</taxon>
        <taxon>Bacillota</taxon>
        <taxon>Clostridia</taxon>
        <taxon>Lachnospirales</taxon>
        <taxon>Lachnospiraceae</taxon>
        <taxon>Coprococcus</taxon>
    </lineage>
</organism>
<dbReference type="Pfam" id="PF00465">
    <property type="entry name" value="Fe-ADH"/>
    <property type="match status" value="1"/>
</dbReference>
<feature type="binding site" evidence="4">
    <location>
        <begin position="140"/>
        <end position="143"/>
    </location>
    <ligand>
        <name>NAD(+)</name>
        <dbReference type="ChEBI" id="CHEBI:57540"/>
    </ligand>
</feature>
<dbReference type="Gene3D" id="1.20.1090.10">
    <property type="entry name" value="Dehydroquinate synthase-like - alpha domain"/>
    <property type="match status" value="1"/>
</dbReference>
<feature type="binding site" evidence="3">
    <location>
        <position position="195"/>
    </location>
    <ligand>
        <name>glycerol</name>
        <dbReference type="ChEBI" id="CHEBI:17754"/>
    </ligand>
</feature>
<accession>A0AA37VGK1</accession>
<dbReference type="Gene3D" id="3.40.50.1970">
    <property type="match status" value="1"/>
</dbReference>
<keyword evidence="1 3" id="KW-0479">Metal-binding</keyword>
<evidence type="ECO:0000256" key="4">
    <source>
        <dbReference type="PIRSR" id="PIRSR000112-3"/>
    </source>
</evidence>
<reference evidence="6" key="2">
    <citation type="submission" date="2022-11" db="EMBL/GenBank/DDBJ databases">
        <title>Draft genome sequence of Coprococcus comes strain 31264.</title>
        <authorList>
            <person name="Hisatomi A."/>
            <person name="Ohkuma M."/>
            <person name="Sakamoto M."/>
        </authorList>
    </citation>
    <scope>NUCLEOTIDE SEQUENCE</scope>
    <source>
        <strain evidence="6">JCM 31264</strain>
    </source>
</reference>
<proteinExistence type="predicted"/>
<dbReference type="EMBL" id="BSCI01000001">
    <property type="protein sequence ID" value="GLG85544.1"/>
    <property type="molecule type" value="Genomic_DNA"/>
</dbReference>
<feature type="binding site" evidence="4">
    <location>
        <begin position="118"/>
        <end position="122"/>
    </location>
    <ligand>
        <name>NAD(+)</name>
        <dbReference type="ChEBI" id="CHEBI:57540"/>
    </ligand>
</feature>
<comment type="caution">
    <text evidence="6">The sequence shown here is derived from an EMBL/GenBank/DDBJ whole genome shotgun (WGS) entry which is preliminary data.</text>
</comment>
<dbReference type="SUPFAM" id="SSF56796">
    <property type="entry name" value="Dehydroquinate synthase-like"/>
    <property type="match status" value="1"/>
</dbReference>
<keyword evidence="2" id="KW-0560">Oxidoreductase</keyword>